<organism evidence="1 2">
    <name type="scientific">Phyllobacterium ifriqiyense</name>
    <dbReference type="NCBI Taxonomy" id="314238"/>
    <lineage>
        <taxon>Bacteria</taxon>
        <taxon>Pseudomonadati</taxon>
        <taxon>Pseudomonadota</taxon>
        <taxon>Alphaproteobacteria</taxon>
        <taxon>Hyphomicrobiales</taxon>
        <taxon>Phyllobacteriaceae</taxon>
        <taxon>Phyllobacterium</taxon>
    </lineage>
</organism>
<dbReference type="Gene3D" id="1.20.5.780">
    <property type="entry name" value="Single helix bin"/>
    <property type="match status" value="1"/>
</dbReference>
<dbReference type="EMBL" id="JAUSZT010000003">
    <property type="protein sequence ID" value="MDQ0998082.1"/>
    <property type="molecule type" value="Genomic_DNA"/>
</dbReference>
<sequence length="56" mass="6387">MAAIRRCHPMVEAVHARVSLEERQLFERAARKRGQTLADFARDALTLKALIELDLV</sequence>
<reference evidence="1 2" key="1">
    <citation type="submission" date="2023-07" db="EMBL/GenBank/DDBJ databases">
        <title>Comparative genomics of wheat-associated soil bacteria to identify genetic determinants of phenazine resistance.</title>
        <authorList>
            <person name="Mouncey N."/>
        </authorList>
    </citation>
    <scope>NUCLEOTIDE SEQUENCE [LARGE SCALE GENOMIC DNA]</scope>
    <source>
        <strain evidence="1 2">W4I11</strain>
    </source>
</reference>
<protein>
    <submittedName>
        <fullName evidence="1">Uncharacterized protein (DUF1778 family)</fullName>
    </submittedName>
</protein>
<name>A0ABU0SBE0_9HYPH</name>
<evidence type="ECO:0000313" key="1">
    <source>
        <dbReference type="EMBL" id="MDQ0998082.1"/>
    </source>
</evidence>
<evidence type="ECO:0000313" key="2">
    <source>
        <dbReference type="Proteomes" id="UP001237780"/>
    </source>
</evidence>
<accession>A0ABU0SBE0</accession>
<proteinExistence type="predicted"/>
<comment type="caution">
    <text evidence="1">The sequence shown here is derived from an EMBL/GenBank/DDBJ whole genome shotgun (WGS) entry which is preliminary data.</text>
</comment>
<keyword evidence="2" id="KW-1185">Reference proteome</keyword>
<dbReference type="RefSeq" id="WP_307282574.1">
    <property type="nucleotide sequence ID" value="NZ_JAUSZT010000003.1"/>
</dbReference>
<gene>
    <name evidence="1" type="ORF">QFZ34_003264</name>
</gene>
<dbReference type="Proteomes" id="UP001237780">
    <property type="component" value="Unassembled WGS sequence"/>
</dbReference>